<feature type="transmembrane region" description="Helical" evidence="4">
    <location>
        <begin position="166"/>
        <end position="188"/>
    </location>
</feature>
<proteinExistence type="predicted"/>
<dbReference type="Pfam" id="PF07690">
    <property type="entry name" value="MFS_1"/>
    <property type="match status" value="1"/>
</dbReference>
<keyword evidence="1 4" id="KW-0812">Transmembrane</keyword>
<evidence type="ECO:0000256" key="2">
    <source>
        <dbReference type="ARBA" id="ARBA00022989"/>
    </source>
</evidence>
<dbReference type="EMBL" id="NPDX01000001">
    <property type="protein sequence ID" value="PJZ84792.1"/>
    <property type="molecule type" value="Genomic_DNA"/>
</dbReference>
<dbReference type="PROSITE" id="PS50850">
    <property type="entry name" value="MFS"/>
    <property type="match status" value="1"/>
</dbReference>
<comment type="caution">
    <text evidence="6">The sequence shown here is derived from an EMBL/GenBank/DDBJ whole genome shotgun (WGS) entry which is preliminary data.</text>
</comment>
<evidence type="ECO:0000259" key="5">
    <source>
        <dbReference type="PROSITE" id="PS50850"/>
    </source>
</evidence>
<keyword evidence="7" id="KW-1185">Reference proteome</keyword>
<evidence type="ECO:0000313" key="7">
    <source>
        <dbReference type="Proteomes" id="UP000232145"/>
    </source>
</evidence>
<dbReference type="GO" id="GO:0022857">
    <property type="term" value="F:transmembrane transporter activity"/>
    <property type="evidence" value="ECO:0007669"/>
    <property type="project" value="InterPro"/>
</dbReference>
<feature type="transmembrane region" description="Helical" evidence="4">
    <location>
        <begin position="221"/>
        <end position="243"/>
    </location>
</feature>
<protein>
    <submittedName>
        <fullName evidence="6">MFS transporter</fullName>
    </submittedName>
</protein>
<dbReference type="AlphaFoldDB" id="A0A2N0AKE6"/>
<dbReference type="OrthoDB" id="9776171at2"/>
<evidence type="ECO:0000256" key="1">
    <source>
        <dbReference type="ARBA" id="ARBA00022692"/>
    </source>
</evidence>
<feature type="transmembrane region" description="Helical" evidence="4">
    <location>
        <begin position="46"/>
        <end position="63"/>
    </location>
</feature>
<feature type="transmembrane region" description="Helical" evidence="4">
    <location>
        <begin position="374"/>
        <end position="398"/>
    </location>
</feature>
<dbReference type="InterPro" id="IPR036259">
    <property type="entry name" value="MFS_trans_sf"/>
</dbReference>
<feature type="transmembrane region" description="Helical" evidence="4">
    <location>
        <begin position="75"/>
        <end position="96"/>
    </location>
</feature>
<accession>A0A2N0AKE6</accession>
<keyword evidence="3 4" id="KW-0472">Membrane</keyword>
<feature type="transmembrane region" description="Helical" evidence="4">
    <location>
        <begin position="287"/>
        <end position="304"/>
    </location>
</feature>
<feature type="transmembrane region" description="Helical" evidence="4">
    <location>
        <begin position="136"/>
        <end position="154"/>
    </location>
</feature>
<keyword evidence="2 4" id="KW-1133">Transmembrane helix</keyword>
<dbReference type="InterPro" id="IPR011701">
    <property type="entry name" value="MFS"/>
</dbReference>
<feature type="transmembrane region" description="Helical" evidence="4">
    <location>
        <begin position="348"/>
        <end position="368"/>
    </location>
</feature>
<feature type="transmembrane region" description="Helical" evidence="4">
    <location>
        <begin position="12"/>
        <end position="34"/>
    </location>
</feature>
<dbReference type="SUPFAM" id="SSF103473">
    <property type="entry name" value="MFS general substrate transporter"/>
    <property type="match status" value="1"/>
</dbReference>
<dbReference type="PANTHER" id="PTHR23534">
    <property type="entry name" value="MFS PERMEASE"/>
    <property type="match status" value="1"/>
</dbReference>
<name>A0A2N0AKE6_9LEPT</name>
<evidence type="ECO:0000256" key="3">
    <source>
        <dbReference type="ARBA" id="ARBA00023136"/>
    </source>
</evidence>
<feature type="transmembrane region" description="Helical" evidence="4">
    <location>
        <begin position="255"/>
        <end position="275"/>
    </location>
</feature>
<organism evidence="6 7">
    <name type="scientific">Leptospira harrisiae</name>
    <dbReference type="NCBI Taxonomy" id="2023189"/>
    <lineage>
        <taxon>Bacteria</taxon>
        <taxon>Pseudomonadati</taxon>
        <taxon>Spirochaetota</taxon>
        <taxon>Spirochaetia</taxon>
        <taxon>Leptospirales</taxon>
        <taxon>Leptospiraceae</taxon>
        <taxon>Leptospira</taxon>
    </lineage>
</organism>
<dbReference type="InterPro" id="IPR020846">
    <property type="entry name" value="MFS_dom"/>
</dbReference>
<dbReference type="RefSeq" id="WP_100787834.1">
    <property type="nucleotide sequence ID" value="NZ_NPDX01000001.1"/>
</dbReference>
<dbReference type="Proteomes" id="UP000232145">
    <property type="component" value="Unassembled WGS sequence"/>
</dbReference>
<dbReference type="PANTHER" id="PTHR23534:SF1">
    <property type="entry name" value="MAJOR FACILITATOR SUPERFAMILY PROTEIN"/>
    <property type="match status" value="1"/>
</dbReference>
<sequence>MKEMINKLKILGIFSITQTVFQIGTVMIMAVSALAGQSIAPSPESASLPISLVILGTLLGLVPASRIMKWKGSKFGLLTGTVIGIFGAALASYAMYEKNFILFSTSHLLYGFHQAFVQYLRFVAMESVPTHDRSSALSWILIAGIPAAFLGPLAGLQGKELFPNSLYLGCYLILISSLSLQLFFILFLPTSNKPSSNPNQDKIVPSPRSSIRPFSYHVQNLGLWVSILSTAFSFGLMAMLMSAVPVAMKSHGHEMHASTLVLQWHVLGMYIPSFFSGQLVRKMTAPYLILLGIFVMGLESFAALQGTDFLPFAVALILLGIGWNFMYVGGTNLLVEQYHPSEKNSIQATNDTIVYSFAILSTYSAGYLENKIGWLSLNLISIPFLVVMAIVIICFILLNRKKTKILKTLNDQ</sequence>
<feature type="transmembrane region" description="Helical" evidence="4">
    <location>
        <begin position="108"/>
        <end position="124"/>
    </location>
</feature>
<dbReference type="Gene3D" id="1.20.1250.20">
    <property type="entry name" value="MFS general substrate transporter like domains"/>
    <property type="match status" value="1"/>
</dbReference>
<reference evidence="6 7" key="1">
    <citation type="submission" date="2017-07" db="EMBL/GenBank/DDBJ databases">
        <title>Leptospira spp. isolated from tropical soils.</title>
        <authorList>
            <person name="Thibeaux R."/>
            <person name="Iraola G."/>
            <person name="Ferres I."/>
            <person name="Bierque E."/>
            <person name="Girault D."/>
            <person name="Soupe-Gilbert M.-E."/>
            <person name="Picardeau M."/>
            <person name="Goarant C."/>
        </authorList>
    </citation>
    <scope>NUCLEOTIDE SEQUENCE [LARGE SCALE GENOMIC DNA]</scope>
    <source>
        <strain evidence="6 7">FH2-B-A1</strain>
    </source>
</reference>
<feature type="domain" description="Major facilitator superfamily (MFS) profile" evidence="5">
    <location>
        <begin position="219"/>
        <end position="412"/>
    </location>
</feature>
<gene>
    <name evidence="6" type="ORF">CH364_00465</name>
</gene>
<evidence type="ECO:0000256" key="4">
    <source>
        <dbReference type="SAM" id="Phobius"/>
    </source>
</evidence>
<evidence type="ECO:0000313" key="6">
    <source>
        <dbReference type="EMBL" id="PJZ84792.1"/>
    </source>
</evidence>
<feature type="transmembrane region" description="Helical" evidence="4">
    <location>
        <begin position="310"/>
        <end position="328"/>
    </location>
</feature>